<reference evidence="5" key="1">
    <citation type="submission" date="2015-07" db="EMBL/GenBank/DDBJ databases">
        <title>Complete Genome of Thermincola ferriacetica strain Z-0001T.</title>
        <authorList>
            <person name="Lusk B."/>
            <person name="Badalamenti J.P."/>
            <person name="Parameswaran P."/>
            <person name="Bond D.R."/>
            <person name="Torres C.I."/>
        </authorList>
    </citation>
    <scope>NUCLEOTIDE SEQUENCE [LARGE SCALE GENOMIC DNA]</scope>
    <source>
        <strain evidence="5">Z-0001</strain>
    </source>
</reference>
<dbReference type="InterPro" id="IPR050992">
    <property type="entry name" value="CheZ_family_phosphatases"/>
</dbReference>
<dbReference type="CDD" id="cd17909">
    <property type="entry name" value="CheC_ClassI"/>
    <property type="match status" value="1"/>
</dbReference>
<keyword evidence="1" id="KW-0145">Chemotaxis</keyword>
<accession>A0A0L6W5V8</accession>
<protein>
    <submittedName>
        <fullName evidence="4">CheC, inhibitor of MCP methylation</fullName>
    </submittedName>
</protein>
<dbReference type="Proteomes" id="UP000037175">
    <property type="component" value="Unassembled WGS sequence"/>
</dbReference>
<dbReference type="Gene3D" id="3.40.1550.10">
    <property type="entry name" value="CheC-like"/>
    <property type="match status" value="1"/>
</dbReference>
<evidence type="ECO:0000256" key="2">
    <source>
        <dbReference type="ARBA" id="ARBA00022801"/>
    </source>
</evidence>
<dbReference type="InterPro" id="IPR007597">
    <property type="entry name" value="CheC"/>
</dbReference>
<proteinExistence type="predicted"/>
<organism evidence="4 5">
    <name type="scientific">Thermincola ferriacetica</name>
    <dbReference type="NCBI Taxonomy" id="281456"/>
    <lineage>
        <taxon>Bacteria</taxon>
        <taxon>Bacillati</taxon>
        <taxon>Bacillota</taxon>
        <taxon>Clostridia</taxon>
        <taxon>Eubacteriales</taxon>
        <taxon>Thermincolaceae</taxon>
        <taxon>Thermincola</taxon>
    </lineage>
</organism>
<evidence type="ECO:0000259" key="3">
    <source>
        <dbReference type="Pfam" id="PF04509"/>
    </source>
</evidence>
<evidence type="ECO:0000256" key="1">
    <source>
        <dbReference type="ARBA" id="ARBA00022500"/>
    </source>
</evidence>
<dbReference type="GO" id="GO:0016787">
    <property type="term" value="F:hydrolase activity"/>
    <property type="evidence" value="ECO:0007669"/>
    <property type="project" value="UniProtKB-KW"/>
</dbReference>
<gene>
    <name evidence="4" type="ORF">Tfer_0541</name>
</gene>
<sequence>MSAFLELTESQLDALREIGTIGAGNGATALSVMMGKRIHMTVPEIKIIPFTEVTEALGGAEQVVAGLFTTTTGEAPCNILFVLPIESARVLVDILMGRPLGTTAELDALDKSALAEVANVVSGAYLNSLSGFTKLDFIPSVPAIAIDMAGAILDTVLAQAGTIGDHALLLETEFSAIKEKITGQFFLLPEQGSLEKILESLGVTG</sequence>
<name>A0A0L6W5V8_9FIRM</name>
<dbReference type="PANTHER" id="PTHR43693">
    <property type="entry name" value="PROTEIN PHOSPHATASE CHEZ"/>
    <property type="match status" value="1"/>
</dbReference>
<dbReference type="SUPFAM" id="SSF103039">
    <property type="entry name" value="CheC-like"/>
    <property type="match status" value="1"/>
</dbReference>
<dbReference type="EMBL" id="LGTE01000002">
    <property type="protein sequence ID" value="KNZ70861.1"/>
    <property type="molecule type" value="Genomic_DNA"/>
</dbReference>
<dbReference type="Pfam" id="PF04509">
    <property type="entry name" value="CheC"/>
    <property type="match status" value="2"/>
</dbReference>
<keyword evidence="2" id="KW-0378">Hydrolase</keyword>
<keyword evidence="5" id="KW-1185">Reference proteome</keyword>
<comment type="caution">
    <text evidence="4">The sequence shown here is derived from an EMBL/GenBank/DDBJ whole genome shotgun (WGS) entry which is preliminary data.</text>
</comment>
<feature type="domain" description="CheC-like protein" evidence="3">
    <location>
        <begin position="111"/>
        <end position="144"/>
    </location>
</feature>
<evidence type="ECO:0000313" key="5">
    <source>
        <dbReference type="Proteomes" id="UP000037175"/>
    </source>
</evidence>
<dbReference type="PANTHER" id="PTHR43693:SF1">
    <property type="entry name" value="PROTEIN PHOSPHATASE CHEZ"/>
    <property type="match status" value="1"/>
</dbReference>
<feature type="domain" description="CheC-like protein" evidence="3">
    <location>
        <begin position="11"/>
        <end position="47"/>
    </location>
</feature>
<dbReference type="PATRIC" id="fig|281456.6.peg.573"/>
<dbReference type="InterPro" id="IPR028976">
    <property type="entry name" value="CheC-like_sf"/>
</dbReference>
<dbReference type="GO" id="GO:0006935">
    <property type="term" value="P:chemotaxis"/>
    <property type="evidence" value="ECO:0007669"/>
    <property type="project" value="UniProtKB-KW"/>
</dbReference>
<evidence type="ECO:0000313" key="4">
    <source>
        <dbReference type="EMBL" id="KNZ70861.1"/>
    </source>
</evidence>
<dbReference type="AlphaFoldDB" id="A0A0L6W5V8"/>
<dbReference type="RefSeq" id="WP_083436733.1">
    <property type="nucleotide sequence ID" value="NZ_LGTE01000002.1"/>
</dbReference>